<evidence type="ECO:0008006" key="4">
    <source>
        <dbReference type="Google" id="ProtNLM"/>
    </source>
</evidence>
<keyword evidence="1" id="KW-0175">Coiled coil</keyword>
<protein>
    <recommendedName>
        <fullName evidence="4">ATPase</fullName>
    </recommendedName>
</protein>
<gene>
    <name evidence="2" type="ORF">BJBARM4_0832</name>
</gene>
<dbReference type="EMBL" id="GG730073">
    <property type="protein sequence ID" value="EEZ92572.1"/>
    <property type="molecule type" value="Genomic_DNA"/>
</dbReference>
<dbReference type="AlphaFoldDB" id="D2EGD3"/>
<feature type="coiled-coil region" evidence="1">
    <location>
        <begin position="3"/>
        <end position="30"/>
    </location>
</feature>
<evidence type="ECO:0000256" key="1">
    <source>
        <dbReference type="SAM" id="Coils"/>
    </source>
</evidence>
<sequence>MDVELLKVIIEEQREKIEKLVRNENIIERELKVSGLIKNPNSLVILGVRRAGKSILSIQTFNAFYSN</sequence>
<evidence type="ECO:0000313" key="2">
    <source>
        <dbReference type="EMBL" id="EEZ92572.1"/>
    </source>
</evidence>
<dbReference type="Proteomes" id="UP000009375">
    <property type="component" value="Unassembled WGS sequence"/>
</dbReference>
<evidence type="ECO:0000313" key="3">
    <source>
        <dbReference type="Proteomes" id="UP000009375"/>
    </source>
</evidence>
<name>D2EGD3_PARA4</name>
<reference evidence="2 3" key="1">
    <citation type="journal article" date="2010" name="Proc. Natl. Acad. Sci. U.S.A.">
        <title>Enigmatic, ultrasmall, uncultivated Archaea.</title>
        <authorList>
            <person name="Baker B.J."/>
            <person name="Comolli L.R."/>
            <person name="Dick G.J."/>
            <person name="Hauser L.J."/>
            <person name="Hyatt D."/>
            <person name="Dill B.D."/>
            <person name="Land M.L."/>
            <person name="Verberkmoes N.C."/>
            <person name="Hettich R.L."/>
            <person name="Banfield J.F."/>
        </authorList>
    </citation>
    <scope>NUCLEOTIDE SEQUENCE [LARGE SCALE GENOMIC DNA]</scope>
</reference>
<accession>D2EGD3</accession>
<organism evidence="2 3">
    <name type="scientific">Candidatus Parvarchaeum acidiphilum ARMAN-4</name>
    <dbReference type="NCBI Taxonomy" id="662760"/>
    <lineage>
        <taxon>Archaea</taxon>
        <taxon>Candidatus Parvarchaeota</taxon>
        <taxon>Candidatus Parvarchaeum</taxon>
    </lineage>
</organism>
<proteinExistence type="predicted"/>